<dbReference type="GO" id="GO:0022857">
    <property type="term" value="F:transmembrane transporter activity"/>
    <property type="evidence" value="ECO:0007669"/>
    <property type="project" value="TreeGrafter"/>
</dbReference>
<feature type="transmembrane region" description="Helical" evidence="5">
    <location>
        <begin position="307"/>
        <end position="328"/>
    </location>
</feature>
<protein>
    <submittedName>
        <fullName evidence="6">Uncharacterized protein</fullName>
    </submittedName>
</protein>
<evidence type="ECO:0000256" key="3">
    <source>
        <dbReference type="ARBA" id="ARBA00022989"/>
    </source>
</evidence>
<accession>A0A8C5LX45</accession>
<proteinExistence type="predicted"/>
<feature type="transmembrane region" description="Helical" evidence="5">
    <location>
        <begin position="361"/>
        <end position="382"/>
    </location>
</feature>
<keyword evidence="7" id="KW-1185">Reference proteome</keyword>
<dbReference type="AlphaFoldDB" id="A0A8C5LX45"/>
<feature type="transmembrane region" description="Helical" evidence="5">
    <location>
        <begin position="268"/>
        <end position="287"/>
    </location>
</feature>
<dbReference type="SUPFAM" id="SSF103473">
    <property type="entry name" value="MFS general substrate transporter"/>
    <property type="match status" value="1"/>
</dbReference>
<feature type="transmembrane region" description="Helical" evidence="5">
    <location>
        <begin position="12"/>
        <end position="34"/>
    </location>
</feature>
<feature type="transmembrane region" description="Helical" evidence="5">
    <location>
        <begin position="110"/>
        <end position="128"/>
    </location>
</feature>
<sequence>MATVRTWIEPVVATVQFSFSFYDTGLLMVVKGYYNQTNSTTEDEVQKSISNFYIIYNLLYKLIPLLSAYIVTTLGDKYNMKITLCLPLTGFLVSSLVFLFVILWDWPIEVMFGAAAFIGMAGGFTTYWSRVMVWAALASTESQRSLRLIANDCIFGIAGFAGSLLSGHIFINLQIGKHRGVVLAICCLVGYTVCLLYVIIVLKIPHSIHSNTKPAESCINEDNGIAEIQHEPVDTEYTENSCLIDNHSNGHLQVIPNNPAVKKTVSKVAMFLLFISASLYNSSVNGAEDVLSLFVIKKPLNWGPVEVGYGNAAGYMIFFTSFLGVTIFSRWLSDLSLIIIGMFSFIAGILTMAFASHTYVYFIARAAMLFSLIPVPTIRSVLSKRVQESSYGKIFVVLQLILTVMGVIASTAFIEIYQVTFDWFSGFSFIVIFIIVVISFIPLSIAFYKEKTWNGNTKDEPHLSVQA</sequence>
<evidence type="ECO:0000256" key="1">
    <source>
        <dbReference type="ARBA" id="ARBA00004141"/>
    </source>
</evidence>
<keyword evidence="4 5" id="KW-0472">Membrane</keyword>
<dbReference type="PANTHER" id="PTHR23507:SF3">
    <property type="entry name" value="THYMIC STROMAL COTRANSPORTER HOMOLOG"/>
    <property type="match status" value="1"/>
</dbReference>
<evidence type="ECO:0000256" key="2">
    <source>
        <dbReference type="ARBA" id="ARBA00022692"/>
    </source>
</evidence>
<keyword evidence="3 5" id="KW-1133">Transmembrane helix</keyword>
<evidence type="ECO:0000313" key="6">
    <source>
        <dbReference type="Ensembl" id="ENSLLEP00000005660.1"/>
    </source>
</evidence>
<reference evidence="6" key="1">
    <citation type="submission" date="2025-08" db="UniProtKB">
        <authorList>
            <consortium name="Ensembl"/>
        </authorList>
    </citation>
    <scope>IDENTIFICATION</scope>
</reference>
<name>A0A8C5LX45_9ANUR</name>
<feature type="transmembrane region" description="Helical" evidence="5">
    <location>
        <begin position="84"/>
        <end position="104"/>
    </location>
</feature>
<feature type="transmembrane region" description="Helical" evidence="5">
    <location>
        <begin position="335"/>
        <end position="355"/>
    </location>
</feature>
<dbReference type="GO" id="GO:0016020">
    <property type="term" value="C:membrane"/>
    <property type="evidence" value="ECO:0007669"/>
    <property type="project" value="UniProtKB-SubCell"/>
</dbReference>
<dbReference type="InterPro" id="IPR036259">
    <property type="entry name" value="MFS_trans_sf"/>
</dbReference>
<feature type="transmembrane region" description="Helical" evidence="5">
    <location>
        <begin position="54"/>
        <end position="72"/>
    </location>
</feature>
<organism evidence="6 7">
    <name type="scientific">Leptobrachium leishanense</name>
    <name type="common">Leishan spiny toad</name>
    <dbReference type="NCBI Taxonomy" id="445787"/>
    <lineage>
        <taxon>Eukaryota</taxon>
        <taxon>Metazoa</taxon>
        <taxon>Chordata</taxon>
        <taxon>Craniata</taxon>
        <taxon>Vertebrata</taxon>
        <taxon>Euteleostomi</taxon>
        <taxon>Amphibia</taxon>
        <taxon>Batrachia</taxon>
        <taxon>Anura</taxon>
        <taxon>Pelobatoidea</taxon>
        <taxon>Megophryidae</taxon>
        <taxon>Leptobrachium</taxon>
    </lineage>
</organism>
<feature type="transmembrane region" description="Helical" evidence="5">
    <location>
        <begin position="394"/>
        <end position="417"/>
    </location>
</feature>
<evidence type="ECO:0000256" key="5">
    <source>
        <dbReference type="SAM" id="Phobius"/>
    </source>
</evidence>
<feature type="transmembrane region" description="Helical" evidence="5">
    <location>
        <begin position="423"/>
        <end position="448"/>
    </location>
</feature>
<dbReference type="Proteomes" id="UP000694569">
    <property type="component" value="Unplaced"/>
</dbReference>
<dbReference type="Ensembl" id="ENSLLET00000005901.1">
    <property type="protein sequence ID" value="ENSLLEP00000005660.1"/>
    <property type="gene ID" value="ENSLLEG00000003575.1"/>
</dbReference>
<dbReference type="Gene3D" id="1.20.1250.20">
    <property type="entry name" value="MFS general substrate transporter like domains"/>
    <property type="match status" value="1"/>
</dbReference>
<dbReference type="GeneTree" id="ENSGT00950000183096"/>
<feature type="transmembrane region" description="Helical" evidence="5">
    <location>
        <begin position="149"/>
        <end position="175"/>
    </location>
</feature>
<evidence type="ECO:0000256" key="4">
    <source>
        <dbReference type="ARBA" id="ARBA00023136"/>
    </source>
</evidence>
<evidence type="ECO:0000313" key="7">
    <source>
        <dbReference type="Proteomes" id="UP000694569"/>
    </source>
</evidence>
<dbReference type="PANTHER" id="PTHR23507">
    <property type="entry name" value="ZGC:174356"/>
    <property type="match status" value="1"/>
</dbReference>
<reference evidence="6" key="2">
    <citation type="submission" date="2025-09" db="UniProtKB">
        <authorList>
            <consortium name="Ensembl"/>
        </authorList>
    </citation>
    <scope>IDENTIFICATION</scope>
</reference>
<keyword evidence="2 5" id="KW-0812">Transmembrane</keyword>
<comment type="subcellular location">
    <subcellularLocation>
        <location evidence="1">Membrane</location>
        <topology evidence="1">Multi-pass membrane protein</topology>
    </subcellularLocation>
</comment>
<feature type="transmembrane region" description="Helical" evidence="5">
    <location>
        <begin position="181"/>
        <end position="202"/>
    </location>
</feature>